<sequence length="137" mass="16177">MKIAMMMMMMLFLVAPLAVANPHPNLRRAIELAEKYNHSVTQEFYVEDVQHLYESGCGDTFFCKVSEILHKHGNITKRKEEEELVRNLEMFSKHRNVSCKELLMDLPPKRNEIQIPKLMDFLCKCIRQRNFHGDRNP</sequence>
<organism evidence="2 3">
    <name type="scientific">Echeneis naucrates</name>
    <name type="common">Live sharksucker</name>
    <dbReference type="NCBI Taxonomy" id="173247"/>
    <lineage>
        <taxon>Eukaryota</taxon>
        <taxon>Metazoa</taxon>
        <taxon>Chordata</taxon>
        <taxon>Craniata</taxon>
        <taxon>Vertebrata</taxon>
        <taxon>Euteleostomi</taxon>
        <taxon>Actinopterygii</taxon>
        <taxon>Neopterygii</taxon>
        <taxon>Teleostei</taxon>
        <taxon>Neoteleostei</taxon>
        <taxon>Acanthomorphata</taxon>
        <taxon>Carangaria</taxon>
        <taxon>Carangiformes</taxon>
        <taxon>Echeneidae</taxon>
        <taxon>Echeneis</taxon>
    </lineage>
</organism>
<evidence type="ECO:0000313" key="2">
    <source>
        <dbReference type="Ensembl" id="ENSENLP00000019072.1"/>
    </source>
</evidence>
<dbReference type="AlphaFoldDB" id="A0A665UI71"/>
<evidence type="ECO:0008006" key="4">
    <source>
        <dbReference type="Google" id="ProtNLM"/>
    </source>
</evidence>
<keyword evidence="3" id="KW-1185">Reference proteome</keyword>
<dbReference type="Ensembl" id="ENSENLT00000019780.1">
    <property type="protein sequence ID" value="ENSENLP00000019072.1"/>
    <property type="gene ID" value="ENSENLG00000008763.1"/>
</dbReference>
<evidence type="ECO:0000256" key="1">
    <source>
        <dbReference type="SAM" id="SignalP"/>
    </source>
</evidence>
<feature type="chain" id="PRO_5025584229" description="Interleukin" evidence="1">
    <location>
        <begin position="21"/>
        <end position="137"/>
    </location>
</feature>
<reference evidence="2" key="3">
    <citation type="submission" date="2025-09" db="UniProtKB">
        <authorList>
            <consortium name="Ensembl"/>
        </authorList>
    </citation>
    <scope>IDENTIFICATION</scope>
</reference>
<feature type="signal peptide" evidence="1">
    <location>
        <begin position="1"/>
        <end position="20"/>
    </location>
</feature>
<protein>
    <recommendedName>
        <fullName evidence="4">Interleukin</fullName>
    </recommendedName>
</protein>
<dbReference type="InParanoid" id="A0A665UI71"/>
<name>A0A665UI71_ECHNA</name>
<accession>A0A665UI71</accession>
<evidence type="ECO:0000313" key="3">
    <source>
        <dbReference type="Proteomes" id="UP000472264"/>
    </source>
</evidence>
<dbReference type="OMA" id="QDKFFCK"/>
<reference evidence="2" key="1">
    <citation type="submission" date="2021-04" db="EMBL/GenBank/DDBJ databases">
        <authorList>
            <consortium name="Wellcome Sanger Institute Data Sharing"/>
        </authorList>
    </citation>
    <scope>NUCLEOTIDE SEQUENCE [LARGE SCALE GENOMIC DNA]</scope>
</reference>
<proteinExistence type="predicted"/>
<dbReference type="Proteomes" id="UP000472264">
    <property type="component" value="Chromosome 14"/>
</dbReference>
<reference evidence="2" key="2">
    <citation type="submission" date="2025-08" db="UniProtKB">
        <authorList>
            <consortium name="Ensembl"/>
        </authorList>
    </citation>
    <scope>IDENTIFICATION</scope>
</reference>
<keyword evidence="1" id="KW-0732">Signal</keyword>